<accession>A0ABS6GQX1</accession>
<organism evidence="4 5">
    <name type="scientific">Allobacillus halotolerans</name>
    <dbReference type="NCBI Taxonomy" id="570278"/>
    <lineage>
        <taxon>Bacteria</taxon>
        <taxon>Bacillati</taxon>
        <taxon>Bacillota</taxon>
        <taxon>Bacilli</taxon>
        <taxon>Bacillales</taxon>
        <taxon>Bacillaceae</taxon>
        <taxon>Allobacillus</taxon>
    </lineage>
</organism>
<reference evidence="4 5" key="1">
    <citation type="journal article" date="2011" name="Int. J. Syst. Evol. Microbiol.">
        <title>Allobacillus halotolerans gen. nov., sp. nov. isolated from shrimp paste.</title>
        <authorList>
            <person name="Sheu S.Y."/>
            <person name="Arun A.B."/>
            <person name="Jiang S.R."/>
            <person name="Young C.C."/>
            <person name="Chen W.M."/>
        </authorList>
    </citation>
    <scope>NUCLEOTIDE SEQUENCE [LARGE SCALE GENOMIC DNA]</scope>
    <source>
        <strain evidence="4 5">LMG 24826</strain>
    </source>
</reference>
<dbReference type="InterPro" id="IPR057253">
    <property type="entry name" value="CoiA-like_N"/>
</dbReference>
<evidence type="ECO:0000259" key="3">
    <source>
        <dbReference type="Pfam" id="PF25166"/>
    </source>
</evidence>
<dbReference type="InterPro" id="IPR010330">
    <property type="entry name" value="CoiA_nuc"/>
</dbReference>
<protein>
    <submittedName>
        <fullName evidence="4">Competence protein CoiA</fullName>
    </submittedName>
</protein>
<sequence length="403" mass="47303">MLVAKNKYGKLITAYKKNKQEISQLRHESFTCPECNEKVILKAGRINVPHFAHEQTSNCSMQQGESAEHLNGKMELYQWCQNHGYPSALEYSLLEVDQRIDVVARVGKTAIAFEYQCAPISLEEFETRTTGIRQAGFVPIWIFGERYLKSLYNHSFRLSPLLKSAIMKEPPFNQPILLFYSTSKKRLTLLSQFYSSHLRSFVQRTHRSLRQVGLETFQSLPTNIPWNRFKSYWLKEKQQLRSKQQKYASEVDKKFMSMLYQKYLHPQYLPACVHLPVQSNHRLLIPNYVWQTQFLLNCWQKKNIGECISWTEALMVCTESFAKTVTMQYSTSSVHPLYEYLSLLTLFGYLQKTPHGWVVRKHPRFPKTLDEAILFDRNILEHFGEILRREGSFFLQSVETAIK</sequence>
<gene>
    <name evidence="4" type="ORF">KQ486_10790</name>
</gene>
<keyword evidence="5" id="KW-1185">Reference proteome</keyword>
<dbReference type="Pfam" id="PF25164">
    <property type="entry name" value="CoiA_N"/>
    <property type="match status" value="1"/>
</dbReference>
<comment type="caution">
    <text evidence="4">The sequence shown here is derived from an EMBL/GenBank/DDBJ whole genome shotgun (WGS) entry which is preliminary data.</text>
</comment>
<evidence type="ECO:0000313" key="4">
    <source>
        <dbReference type="EMBL" id="MBU6081499.1"/>
    </source>
</evidence>
<dbReference type="PIRSF" id="PIRSF007487">
    <property type="entry name" value="Competence-induced_CoiA_bac"/>
    <property type="match status" value="1"/>
</dbReference>
<proteinExistence type="predicted"/>
<dbReference type="RefSeq" id="WP_216687636.1">
    <property type="nucleotide sequence ID" value="NZ_CAUPKR010000007.1"/>
</dbReference>
<feature type="domain" description="Competence protein CoiA C-terminal" evidence="3">
    <location>
        <begin position="231"/>
        <end position="373"/>
    </location>
</feature>
<feature type="domain" description="Competence protein CoiA-like N-terminal" evidence="2">
    <location>
        <begin position="16"/>
        <end position="61"/>
    </location>
</feature>
<dbReference type="Pfam" id="PF25166">
    <property type="entry name" value="CoiA_C"/>
    <property type="match status" value="1"/>
</dbReference>
<evidence type="ECO:0000313" key="5">
    <source>
        <dbReference type="Proteomes" id="UP000812672"/>
    </source>
</evidence>
<name>A0ABS6GQX1_9BACI</name>
<dbReference type="InterPro" id="IPR021176">
    <property type="entry name" value="Competence-induced_CoiA"/>
</dbReference>
<dbReference type="InterPro" id="IPR057252">
    <property type="entry name" value="CoiA_C"/>
</dbReference>
<dbReference type="Proteomes" id="UP000812672">
    <property type="component" value="Unassembled WGS sequence"/>
</dbReference>
<dbReference type="Pfam" id="PF06054">
    <property type="entry name" value="CoiA_nuc"/>
    <property type="match status" value="1"/>
</dbReference>
<evidence type="ECO:0000259" key="2">
    <source>
        <dbReference type="Pfam" id="PF25164"/>
    </source>
</evidence>
<evidence type="ECO:0000259" key="1">
    <source>
        <dbReference type="Pfam" id="PF06054"/>
    </source>
</evidence>
<dbReference type="EMBL" id="JAHLZF010000017">
    <property type="protein sequence ID" value="MBU6081499.1"/>
    <property type="molecule type" value="Genomic_DNA"/>
</dbReference>
<feature type="domain" description="Competence protein CoiA nuclease-like" evidence="1">
    <location>
        <begin position="65"/>
        <end position="215"/>
    </location>
</feature>